<dbReference type="Gene3D" id="3.40.50.2020">
    <property type="match status" value="1"/>
</dbReference>
<reference evidence="3 4" key="1">
    <citation type="submission" date="2024-09" db="EMBL/GenBank/DDBJ databases">
        <authorList>
            <person name="Sun Q."/>
            <person name="Mori K."/>
        </authorList>
    </citation>
    <scope>NUCLEOTIDE SEQUENCE [LARGE SCALE GENOMIC DNA]</scope>
    <source>
        <strain evidence="3 4">JCM 3323</strain>
    </source>
</reference>
<organism evidence="3 4">
    <name type="scientific">Nonomuraea roseola</name>
    <dbReference type="NCBI Taxonomy" id="46179"/>
    <lineage>
        <taxon>Bacteria</taxon>
        <taxon>Bacillati</taxon>
        <taxon>Actinomycetota</taxon>
        <taxon>Actinomycetes</taxon>
        <taxon>Streptosporangiales</taxon>
        <taxon>Streptosporangiaceae</taxon>
        <taxon>Nonomuraea</taxon>
    </lineage>
</organism>
<feature type="domain" description="Phosphoribosyltransferase" evidence="2">
    <location>
        <begin position="155"/>
        <end position="218"/>
    </location>
</feature>
<dbReference type="Pfam" id="PF00156">
    <property type="entry name" value="Pribosyltran"/>
    <property type="match status" value="1"/>
</dbReference>
<dbReference type="InterPro" id="IPR029057">
    <property type="entry name" value="PRTase-like"/>
</dbReference>
<comment type="caution">
    <text evidence="3">The sequence shown here is derived from an EMBL/GenBank/DDBJ whole genome shotgun (WGS) entry which is preliminary data.</text>
</comment>
<dbReference type="InterPro" id="IPR051910">
    <property type="entry name" value="ComF/GntX_DNA_util-trans"/>
</dbReference>
<dbReference type="SUPFAM" id="SSF53271">
    <property type="entry name" value="PRTase-like"/>
    <property type="match status" value="1"/>
</dbReference>
<evidence type="ECO:0000259" key="2">
    <source>
        <dbReference type="Pfam" id="PF00156"/>
    </source>
</evidence>
<comment type="similarity">
    <text evidence="1">Belongs to the ComF/GntX family.</text>
</comment>
<proteinExistence type="inferred from homology"/>
<evidence type="ECO:0000313" key="4">
    <source>
        <dbReference type="Proteomes" id="UP001589646"/>
    </source>
</evidence>
<dbReference type="Proteomes" id="UP001589646">
    <property type="component" value="Unassembled WGS sequence"/>
</dbReference>
<evidence type="ECO:0000313" key="3">
    <source>
        <dbReference type="EMBL" id="MFB9525612.1"/>
    </source>
</evidence>
<dbReference type="PANTHER" id="PTHR47505">
    <property type="entry name" value="DNA UTILIZATION PROTEIN YHGH"/>
    <property type="match status" value="1"/>
</dbReference>
<keyword evidence="4" id="KW-1185">Reference proteome</keyword>
<dbReference type="PANTHER" id="PTHR47505:SF1">
    <property type="entry name" value="DNA UTILIZATION PROTEIN YHGH"/>
    <property type="match status" value="1"/>
</dbReference>
<accession>A0ABV5PQX7</accession>
<evidence type="ECO:0000256" key="1">
    <source>
        <dbReference type="ARBA" id="ARBA00008007"/>
    </source>
</evidence>
<protein>
    <submittedName>
        <fullName evidence="3">ComF family protein</fullName>
    </submittedName>
</protein>
<gene>
    <name evidence="3" type="ORF">ACFFRN_03150</name>
</gene>
<dbReference type="InterPro" id="IPR000836">
    <property type="entry name" value="PRTase_dom"/>
</dbReference>
<dbReference type="RefSeq" id="WP_346126023.1">
    <property type="nucleotide sequence ID" value="NZ_BAAAXC010000015.1"/>
</dbReference>
<sequence>MLDLLLPLRCVGCAVRGSLLCEACLVVAPADRTPVPGPAGLPVCWSAALYEGAARQAILHYKERGRTALVAPLAQALAFTIATAVPRGPLVVVPVPSARRAVRARGHDPVGRLAALAVRHLAGLGRAVTLRADLRQSRRVADQAGLSAAQRAANLASSLRVAQAGGVPLSGRSGAPVVLLDDVVTTGATLAEAARAIREAGATVGVAVTVAATRRKSVIHYGDGQ</sequence>
<name>A0ABV5PQX7_9ACTN</name>
<dbReference type="EMBL" id="JBHMCE010000001">
    <property type="protein sequence ID" value="MFB9525612.1"/>
    <property type="molecule type" value="Genomic_DNA"/>
</dbReference>